<keyword evidence="2" id="KW-1185">Reference proteome</keyword>
<dbReference type="eggNOG" id="KOG1516">
    <property type="taxonomic scope" value="Eukaryota"/>
</dbReference>
<dbReference type="AlphaFoldDB" id="N1PP65"/>
<protein>
    <submittedName>
        <fullName evidence="1">Uncharacterized protein</fullName>
    </submittedName>
</protein>
<reference evidence="1 2" key="2">
    <citation type="journal article" date="2012" name="PLoS Pathog.">
        <title>Diverse lifestyles and strategies of plant pathogenesis encoded in the genomes of eighteen Dothideomycetes fungi.</title>
        <authorList>
            <person name="Ohm R.A."/>
            <person name="Feau N."/>
            <person name="Henrissat B."/>
            <person name="Schoch C.L."/>
            <person name="Horwitz B.A."/>
            <person name="Barry K.W."/>
            <person name="Condon B.J."/>
            <person name="Copeland A.C."/>
            <person name="Dhillon B."/>
            <person name="Glaser F."/>
            <person name="Hesse C.N."/>
            <person name="Kosti I."/>
            <person name="LaButti K."/>
            <person name="Lindquist E.A."/>
            <person name="Lucas S."/>
            <person name="Salamov A.A."/>
            <person name="Bradshaw R.E."/>
            <person name="Ciuffetti L."/>
            <person name="Hamelin R.C."/>
            <person name="Kema G.H.J."/>
            <person name="Lawrence C."/>
            <person name="Scott J.A."/>
            <person name="Spatafora J.W."/>
            <person name="Turgeon B.G."/>
            <person name="de Wit P.J.G.M."/>
            <person name="Zhong S."/>
            <person name="Goodwin S.B."/>
            <person name="Grigoriev I.V."/>
        </authorList>
    </citation>
    <scope>NUCLEOTIDE SEQUENCE [LARGE SCALE GENOMIC DNA]</scope>
    <source>
        <strain evidence="2">NZE10 / CBS 128990</strain>
    </source>
</reference>
<dbReference type="STRING" id="675120.N1PP65"/>
<name>N1PP65_DOTSN</name>
<dbReference type="Proteomes" id="UP000016933">
    <property type="component" value="Unassembled WGS sequence"/>
</dbReference>
<proteinExistence type="predicted"/>
<evidence type="ECO:0000313" key="2">
    <source>
        <dbReference type="Proteomes" id="UP000016933"/>
    </source>
</evidence>
<dbReference type="HOGENOM" id="CLU_1540011_0_0_1"/>
<reference evidence="2" key="1">
    <citation type="journal article" date="2012" name="PLoS Genet.">
        <title>The genomes of the fungal plant pathogens Cladosporium fulvum and Dothistroma septosporum reveal adaptation to different hosts and lifestyles but also signatures of common ancestry.</title>
        <authorList>
            <person name="de Wit P.J.G.M."/>
            <person name="van der Burgt A."/>
            <person name="Oekmen B."/>
            <person name="Stergiopoulos I."/>
            <person name="Abd-Elsalam K.A."/>
            <person name="Aerts A.L."/>
            <person name="Bahkali A.H."/>
            <person name="Beenen H.G."/>
            <person name="Chettri P."/>
            <person name="Cox M.P."/>
            <person name="Datema E."/>
            <person name="de Vries R.P."/>
            <person name="Dhillon B."/>
            <person name="Ganley A.R."/>
            <person name="Griffiths S.A."/>
            <person name="Guo Y."/>
            <person name="Hamelin R.C."/>
            <person name="Henrissat B."/>
            <person name="Kabir M.S."/>
            <person name="Jashni M.K."/>
            <person name="Kema G."/>
            <person name="Klaubauf S."/>
            <person name="Lapidus A."/>
            <person name="Levasseur A."/>
            <person name="Lindquist E."/>
            <person name="Mehrabi R."/>
            <person name="Ohm R.A."/>
            <person name="Owen T.J."/>
            <person name="Salamov A."/>
            <person name="Schwelm A."/>
            <person name="Schijlen E."/>
            <person name="Sun H."/>
            <person name="van den Burg H.A."/>
            <person name="van Ham R.C.H.J."/>
            <person name="Zhang S."/>
            <person name="Goodwin S.B."/>
            <person name="Grigoriev I.V."/>
            <person name="Collemare J."/>
            <person name="Bradshaw R.E."/>
        </authorList>
    </citation>
    <scope>NUCLEOTIDE SEQUENCE [LARGE SCALE GENOMIC DNA]</scope>
    <source>
        <strain evidence="2">NZE10 / CBS 128990</strain>
    </source>
</reference>
<gene>
    <name evidence="1" type="ORF">DOTSEDRAFT_35098</name>
</gene>
<organism evidence="1 2">
    <name type="scientific">Dothistroma septosporum (strain NZE10 / CBS 128990)</name>
    <name type="common">Red band needle blight fungus</name>
    <name type="synonym">Mycosphaerella pini</name>
    <dbReference type="NCBI Taxonomy" id="675120"/>
    <lineage>
        <taxon>Eukaryota</taxon>
        <taxon>Fungi</taxon>
        <taxon>Dikarya</taxon>
        <taxon>Ascomycota</taxon>
        <taxon>Pezizomycotina</taxon>
        <taxon>Dothideomycetes</taxon>
        <taxon>Dothideomycetidae</taxon>
        <taxon>Mycosphaerellales</taxon>
        <taxon>Mycosphaerellaceae</taxon>
        <taxon>Dothistroma</taxon>
    </lineage>
</organism>
<sequence>MSPPLMNCTSRLSAVSLRAQGTEPGTPSARAEWTLADDPANDVPIITASTVDEPGASTTTNYMLSEHDRYDAEKCGSLCANFSGLNPAGNSTDSTTTQRTRAAADTSPVGSWVHAVKGLLAAKPLFYTYYSIDVPPGQDQGALHQYEIMHALNAVYANADTCRSVTKIMQFRRK</sequence>
<dbReference type="OrthoDB" id="408631at2759"/>
<dbReference type="EMBL" id="KB446539">
    <property type="protein sequence ID" value="EME44723.1"/>
    <property type="molecule type" value="Genomic_DNA"/>
</dbReference>
<evidence type="ECO:0000313" key="1">
    <source>
        <dbReference type="EMBL" id="EME44723.1"/>
    </source>
</evidence>
<accession>N1PP65</accession>